<evidence type="ECO:0000256" key="4">
    <source>
        <dbReference type="ARBA" id="ARBA00022679"/>
    </source>
</evidence>
<proteinExistence type="inferred from homology"/>
<accession>A0A5M3VWI1</accession>
<keyword evidence="3 6" id="KW-0032">Aminotransferase</keyword>
<reference evidence="8 9" key="1">
    <citation type="submission" date="2019-10" db="EMBL/GenBank/DDBJ databases">
        <title>Whole genome shotgun sequence of Acrocarpospora corrugata NBRC 13972.</title>
        <authorList>
            <person name="Ichikawa N."/>
            <person name="Kimura A."/>
            <person name="Kitahashi Y."/>
            <person name="Komaki H."/>
            <person name="Oguchi A."/>
        </authorList>
    </citation>
    <scope>NUCLEOTIDE SEQUENCE [LARGE SCALE GENOMIC DNA]</scope>
    <source>
        <strain evidence="8 9">NBRC 13972</strain>
    </source>
</reference>
<evidence type="ECO:0000256" key="3">
    <source>
        <dbReference type="ARBA" id="ARBA00022576"/>
    </source>
</evidence>
<comment type="caution">
    <text evidence="8">The sequence shown here is derived from an EMBL/GenBank/DDBJ whole genome shotgun (WGS) entry which is preliminary data.</text>
</comment>
<evidence type="ECO:0000259" key="7">
    <source>
        <dbReference type="Pfam" id="PF00155"/>
    </source>
</evidence>
<keyword evidence="8" id="KW-0031">Aminopeptidase</keyword>
<dbReference type="Proteomes" id="UP000334990">
    <property type="component" value="Unassembled WGS sequence"/>
</dbReference>
<dbReference type="Pfam" id="PF00155">
    <property type="entry name" value="Aminotran_1_2"/>
    <property type="match status" value="1"/>
</dbReference>
<name>A0A5M3VWI1_9ACTN</name>
<keyword evidence="4 6" id="KW-0808">Transferase</keyword>
<dbReference type="InterPro" id="IPR004838">
    <property type="entry name" value="NHTrfase_class1_PyrdxlP-BS"/>
</dbReference>
<dbReference type="InterPro" id="IPR015422">
    <property type="entry name" value="PyrdxlP-dep_Trfase_small"/>
</dbReference>
<protein>
    <recommendedName>
        <fullName evidence="6">Aminotransferase</fullName>
        <ecNumber evidence="6">2.6.1.-</ecNumber>
    </recommendedName>
</protein>
<dbReference type="CDD" id="cd00609">
    <property type="entry name" value="AAT_like"/>
    <property type="match status" value="1"/>
</dbReference>
<comment type="cofactor">
    <cofactor evidence="1 6">
        <name>pyridoxal 5'-phosphate</name>
        <dbReference type="ChEBI" id="CHEBI:597326"/>
    </cofactor>
</comment>
<dbReference type="EC" id="2.6.1.-" evidence="6"/>
<dbReference type="InterPro" id="IPR015424">
    <property type="entry name" value="PyrdxlP-dep_Trfase"/>
</dbReference>
<dbReference type="Gene3D" id="3.90.1150.10">
    <property type="entry name" value="Aspartate Aminotransferase, domain 1"/>
    <property type="match status" value="1"/>
</dbReference>
<dbReference type="PANTHER" id="PTHR46383:SF1">
    <property type="entry name" value="ASPARTATE AMINOTRANSFERASE"/>
    <property type="match status" value="1"/>
</dbReference>
<keyword evidence="8" id="KW-0378">Hydrolase</keyword>
<dbReference type="EMBL" id="BLAD01000049">
    <property type="protein sequence ID" value="GES01175.1"/>
    <property type="molecule type" value="Genomic_DNA"/>
</dbReference>
<dbReference type="GO" id="GO:0030170">
    <property type="term" value="F:pyridoxal phosphate binding"/>
    <property type="evidence" value="ECO:0007669"/>
    <property type="project" value="InterPro"/>
</dbReference>
<dbReference type="RefSeq" id="WP_155337477.1">
    <property type="nucleotide sequence ID" value="NZ_BAAABN010000079.1"/>
</dbReference>
<evidence type="ECO:0000256" key="2">
    <source>
        <dbReference type="ARBA" id="ARBA00007441"/>
    </source>
</evidence>
<dbReference type="SUPFAM" id="SSF53383">
    <property type="entry name" value="PLP-dependent transferases"/>
    <property type="match status" value="1"/>
</dbReference>
<dbReference type="InterPro" id="IPR015421">
    <property type="entry name" value="PyrdxlP-dep_Trfase_major"/>
</dbReference>
<keyword evidence="9" id="KW-1185">Reference proteome</keyword>
<dbReference type="PROSITE" id="PS00105">
    <property type="entry name" value="AA_TRANSFER_CLASS_1"/>
    <property type="match status" value="1"/>
</dbReference>
<keyword evidence="5" id="KW-0663">Pyridoxal phosphate</keyword>
<dbReference type="InterPro" id="IPR004839">
    <property type="entry name" value="Aminotransferase_I/II_large"/>
</dbReference>
<dbReference type="GO" id="GO:0006520">
    <property type="term" value="P:amino acid metabolic process"/>
    <property type="evidence" value="ECO:0007669"/>
    <property type="project" value="InterPro"/>
</dbReference>
<feature type="domain" description="Aminotransferase class I/classII large" evidence="7">
    <location>
        <begin position="43"/>
        <end position="369"/>
    </location>
</feature>
<evidence type="ECO:0000256" key="6">
    <source>
        <dbReference type="RuleBase" id="RU000481"/>
    </source>
</evidence>
<dbReference type="GO" id="GO:0008483">
    <property type="term" value="F:transaminase activity"/>
    <property type="evidence" value="ECO:0007669"/>
    <property type="project" value="UniProtKB-KW"/>
</dbReference>
<dbReference type="AlphaFoldDB" id="A0A5M3VWI1"/>
<dbReference type="PANTHER" id="PTHR46383">
    <property type="entry name" value="ASPARTATE AMINOTRANSFERASE"/>
    <property type="match status" value="1"/>
</dbReference>
<comment type="similarity">
    <text evidence="2 6">Belongs to the class-I pyridoxal-phosphate-dependent aminotransferase family.</text>
</comment>
<evidence type="ECO:0000256" key="5">
    <source>
        <dbReference type="ARBA" id="ARBA00022898"/>
    </source>
</evidence>
<evidence type="ECO:0000313" key="9">
    <source>
        <dbReference type="Proteomes" id="UP000334990"/>
    </source>
</evidence>
<keyword evidence="8" id="KW-0645">Protease</keyword>
<gene>
    <name evidence="8" type="ORF">Acor_32390</name>
</gene>
<dbReference type="GO" id="GO:0004177">
    <property type="term" value="F:aminopeptidase activity"/>
    <property type="evidence" value="ECO:0007669"/>
    <property type="project" value="UniProtKB-KW"/>
</dbReference>
<dbReference type="Gene3D" id="3.40.640.10">
    <property type="entry name" value="Type I PLP-dependent aspartate aminotransferase-like (Major domain)"/>
    <property type="match status" value="1"/>
</dbReference>
<evidence type="ECO:0000256" key="1">
    <source>
        <dbReference type="ARBA" id="ARBA00001933"/>
    </source>
</evidence>
<organism evidence="8 9">
    <name type="scientific">Acrocarpospora corrugata</name>
    <dbReference type="NCBI Taxonomy" id="35763"/>
    <lineage>
        <taxon>Bacteria</taxon>
        <taxon>Bacillati</taxon>
        <taxon>Actinomycetota</taxon>
        <taxon>Actinomycetes</taxon>
        <taxon>Streptosporangiales</taxon>
        <taxon>Streptosporangiaceae</taxon>
        <taxon>Acrocarpospora</taxon>
    </lineage>
</organism>
<dbReference type="OrthoDB" id="2192472at2"/>
<evidence type="ECO:0000313" key="8">
    <source>
        <dbReference type="EMBL" id="GES01175.1"/>
    </source>
</evidence>
<dbReference type="InterPro" id="IPR050596">
    <property type="entry name" value="AspAT/PAT-like"/>
</dbReference>
<sequence length="431" mass="45636">MHVTLSATLAANEDLDRRRRAGQRVLPLGFGEAGLPVHPALRARLAEASGDNRYGQVAGSPALREAAAGYWSRRGLPTEPDLVVAGPGSKALLFGLLLAIGADRPGDIVLPRPSWVSYAAQAEIIGVRPIMVAAPPGEGGAPDPDLVASAVLHARAQGRTVRSMLVTLPDNPTGRLARPGTIRRLAELARELDLVIISDEIYRDLVHDPVAEFLSPADVAPERTIITSGLSKSLAVGGWRIGVTRLNHAPAGWALRDRLLAVSSEIWSSPAAPVQHAAAYALAEPAELAERVRRSRRLHGIVARAVADRFTKAGASVHAPQGGFYLYPEISGFESAAELAHTLIEQHGVAVLPGSAFGDNPRAPRIRVATSLLYGEGQEQRLAALHAEDPLALPWINESLIHLESALTGLASGRAPNRLRMGALTPAHATP</sequence>